<dbReference type="AlphaFoldDB" id="C7LP41"/>
<evidence type="ECO:0000313" key="4">
    <source>
        <dbReference type="EMBL" id="ACU91357.1"/>
    </source>
</evidence>
<dbReference type="CDD" id="cd04647">
    <property type="entry name" value="LbH_MAT_like"/>
    <property type="match status" value="1"/>
</dbReference>
<evidence type="ECO:0000256" key="1">
    <source>
        <dbReference type="ARBA" id="ARBA00022679"/>
    </source>
</evidence>
<protein>
    <submittedName>
        <fullName evidence="4">Acetyltransferase (Isoleucine patch superfamily)-like protein</fullName>
    </submittedName>
</protein>
<dbReference type="EMBL" id="CP001629">
    <property type="protein sequence ID" value="ACU91357.1"/>
    <property type="molecule type" value="Genomic_DNA"/>
</dbReference>
<name>C7LP41_DESBD</name>
<keyword evidence="3" id="KW-0012">Acyltransferase</keyword>
<keyword evidence="2" id="KW-0677">Repeat</keyword>
<dbReference type="HOGENOM" id="CLU_051638_7_5_7"/>
<evidence type="ECO:0000313" key="5">
    <source>
        <dbReference type="Proteomes" id="UP000002216"/>
    </source>
</evidence>
<dbReference type="Proteomes" id="UP000002216">
    <property type="component" value="Chromosome"/>
</dbReference>
<dbReference type="eggNOG" id="COG0110">
    <property type="taxonomic scope" value="Bacteria"/>
</dbReference>
<keyword evidence="5" id="KW-1185">Reference proteome</keyword>
<dbReference type="InterPro" id="IPR051159">
    <property type="entry name" value="Hexapeptide_acetyltransf"/>
</dbReference>
<dbReference type="Pfam" id="PF14602">
    <property type="entry name" value="Hexapep_2"/>
    <property type="match status" value="1"/>
</dbReference>
<dbReference type="SUPFAM" id="SSF51161">
    <property type="entry name" value="Trimeric LpxA-like enzymes"/>
    <property type="match status" value="1"/>
</dbReference>
<reference evidence="4 5" key="1">
    <citation type="journal article" date="2009" name="Stand. Genomic Sci.">
        <title>Complete genome sequence of Desulfomicrobium baculatum type strain (X).</title>
        <authorList>
            <person name="Copeland A."/>
            <person name="Spring S."/>
            <person name="Goker M."/>
            <person name="Schneider S."/>
            <person name="Lapidus A."/>
            <person name="Del Rio T.G."/>
            <person name="Tice H."/>
            <person name="Cheng J.F."/>
            <person name="Chen F."/>
            <person name="Nolan M."/>
            <person name="Bruce D."/>
            <person name="Goodwin L."/>
            <person name="Pitluck S."/>
            <person name="Ivanova N."/>
            <person name="Mavrommatis K."/>
            <person name="Ovchinnikova G."/>
            <person name="Pati A."/>
            <person name="Chen A."/>
            <person name="Palaniappan K."/>
            <person name="Land M."/>
            <person name="Hauser L."/>
            <person name="Chang Y.J."/>
            <person name="Jeffries C.C."/>
            <person name="Meincke L."/>
            <person name="Sims D."/>
            <person name="Brettin T."/>
            <person name="Detter J.C."/>
            <person name="Han C."/>
            <person name="Chain P."/>
            <person name="Bristow J."/>
            <person name="Eisen J.A."/>
            <person name="Markowitz V."/>
            <person name="Hugenholtz P."/>
            <person name="Kyrpides N.C."/>
            <person name="Klenk H.P."/>
            <person name="Lucas S."/>
        </authorList>
    </citation>
    <scope>NUCLEOTIDE SEQUENCE [LARGE SCALE GENOMIC DNA]</scope>
    <source>
        <strain evidence="5">DSM 4028 / VKM B-1378 / X</strain>
    </source>
</reference>
<dbReference type="STRING" id="525897.Dbac_3285"/>
<proteinExistence type="predicted"/>
<dbReference type="InterPro" id="IPR011004">
    <property type="entry name" value="Trimer_LpxA-like_sf"/>
</dbReference>
<dbReference type="InterPro" id="IPR001451">
    <property type="entry name" value="Hexapep"/>
</dbReference>
<dbReference type="PROSITE" id="PS00101">
    <property type="entry name" value="HEXAPEP_TRANSFERASES"/>
    <property type="match status" value="1"/>
</dbReference>
<dbReference type="KEGG" id="dba:Dbac_3285"/>
<gene>
    <name evidence="4" type="ordered locus">Dbac_3285</name>
</gene>
<sequence length="222" mass="24189">MNALPTEFPEEPNNLTFENAMLKTVRMIIRRLRAKAKIIPAKPEGSILTIDETACVNQGGICLSKDSMLHIGDRSIVEGRVIFERPGGIVRIGSRTFIGCSTIICATRIDIGDDVLVSFGVTIVDHDSHSISFEERKDDVVMWLEGKKDWMHVKSNPVCVKDKAWIGMHAIILEGVTIGEGAVVGAGSVVTRDVPAYTLVAGNPARPIKSLNLPDRSSLRSV</sequence>
<organism evidence="4 5">
    <name type="scientific">Desulfomicrobium baculatum (strain DSM 4028 / VKM B-1378 / X)</name>
    <name type="common">Desulfovibrio baculatus</name>
    <dbReference type="NCBI Taxonomy" id="525897"/>
    <lineage>
        <taxon>Bacteria</taxon>
        <taxon>Pseudomonadati</taxon>
        <taxon>Thermodesulfobacteriota</taxon>
        <taxon>Desulfovibrionia</taxon>
        <taxon>Desulfovibrionales</taxon>
        <taxon>Desulfomicrobiaceae</taxon>
        <taxon>Desulfomicrobium</taxon>
    </lineage>
</organism>
<evidence type="ECO:0000256" key="3">
    <source>
        <dbReference type="ARBA" id="ARBA00023315"/>
    </source>
</evidence>
<evidence type="ECO:0000256" key="2">
    <source>
        <dbReference type="ARBA" id="ARBA00022737"/>
    </source>
</evidence>
<dbReference type="InterPro" id="IPR018357">
    <property type="entry name" value="Hexapep_transf_CS"/>
</dbReference>
<dbReference type="Gene3D" id="2.160.10.10">
    <property type="entry name" value="Hexapeptide repeat proteins"/>
    <property type="match status" value="1"/>
</dbReference>
<dbReference type="Pfam" id="PF00132">
    <property type="entry name" value="Hexapep"/>
    <property type="match status" value="1"/>
</dbReference>
<dbReference type="GO" id="GO:0016746">
    <property type="term" value="F:acyltransferase activity"/>
    <property type="evidence" value="ECO:0007669"/>
    <property type="project" value="UniProtKB-KW"/>
</dbReference>
<keyword evidence="1 4" id="KW-0808">Transferase</keyword>
<accession>C7LP41</accession>
<dbReference type="PANTHER" id="PTHR23416">
    <property type="entry name" value="SIALIC ACID SYNTHASE-RELATED"/>
    <property type="match status" value="1"/>
</dbReference>